<accession>A0AA39IPM6</accession>
<keyword evidence="3" id="KW-1185">Reference proteome</keyword>
<keyword evidence="1" id="KW-1133">Transmembrane helix</keyword>
<evidence type="ECO:0000256" key="1">
    <source>
        <dbReference type="SAM" id="Phobius"/>
    </source>
</evidence>
<keyword evidence="1" id="KW-0472">Membrane</keyword>
<gene>
    <name evidence="2" type="ORF">QR680_010278</name>
</gene>
<feature type="transmembrane region" description="Helical" evidence="1">
    <location>
        <begin position="26"/>
        <end position="43"/>
    </location>
</feature>
<keyword evidence="1" id="KW-0812">Transmembrane</keyword>
<dbReference type="EMBL" id="JAUCMV010000001">
    <property type="protein sequence ID" value="KAK0427530.1"/>
    <property type="molecule type" value="Genomic_DNA"/>
</dbReference>
<evidence type="ECO:0000313" key="2">
    <source>
        <dbReference type="EMBL" id="KAK0427530.1"/>
    </source>
</evidence>
<protein>
    <submittedName>
        <fullName evidence="2">Uncharacterized protein</fullName>
    </submittedName>
</protein>
<sequence length="171" mass="19362">MDEDCEELREECNPATCCSPRNFTKLLAILTLISAIITVYMRLRTAEGNVEAGPLLVEIAIFTIVILASVFALLAMIDDYPPYVFPFYVTLLFSSITITFYILLAICNLFATLTPLNNEQSPLRVLVSLIVILPINIYCTIIVKNCYVQFKAKQRRRKREEDGNSQLTQCP</sequence>
<dbReference type="AlphaFoldDB" id="A0AA39IPM6"/>
<proteinExistence type="predicted"/>
<comment type="caution">
    <text evidence="2">The sequence shown here is derived from an EMBL/GenBank/DDBJ whole genome shotgun (WGS) entry which is preliminary data.</text>
</comment>
<dbReference type="Proteomes" id="UP001175271">
    <property type="component" value="Unassembled WGS sequence"/>
</dbReference>
<name>A0AA39IPM6_9BILA</name>
<feature type="transmembrane region" description="Helical" evidence="1">
    <location>
        <begin position="55"/>
        <end position="75"/>
    </location>
</feature>
<feature type="transmembrane region" description="Helical" evidence="1">
    <location>
        <begin position="123"/>
        <end position="148"/>
    </location>
</feature>
<reference evidence="2" key="1">
    <citation type="submission" date="2023-06" db="EMBL/GenBank/DDBJ databases">
        <title>Genomic analysis of the entomopathogenic nematode Steinernema hermaphroditum.</title>
        <authorList>
            <person name="Schwarz E.M."/>
            <person name="Heppert J.K."/>
            <person name="Baniya A."/>
            <person name="Schwartz H.T."/>
            <person name="Tan C.-H."/>
            <person name="Antoshechkin I."/>
            <person name="Sternberg P.W."/>
            <person name="Goodrich-Blair H."/>
            <person name="Dillman A.R."/>
        </authorList>
    </citation>
    <scope>NUCLEOTIDE SEQUENCE</scope>
    <source>
        <strain evidence="2">PS9179</strain>
        <tissue evidence="2">Whole animal</tissue>
    </source>
</reference>
<feature type="transmembrane region" description="Helical" evidence="1">
    <location>
        <begin position="87"/>
        <end position="111"/>
    </location>
</feature>
<evidence type="ECO:0000313" key="3">
    <source>
        <dbReference type="Proteomes" id="UP001175271"/>
    </source>
</evidence>
<organism evidence="2 3">
    <name type="scientific">Steinernema hermaphroditum</name>
    <dbReference type="NCBI Taxonomy" id="289476"/>
    <lineage>
        <taxon>Eukaryota</taxon>
        <taxon>Metazoa</taxon>
        <taxon>Ecdysozoa</taxon>
        <taxon>Nematoda</taxon>
        <taxon>Chromadorea</taxon>
        <taxon>Rhabditida</taxon>
        <taxon>Tylenchina</taxon>
        <taxon>Panagrolaimomorpha</taxon>
        <taxon>Strongyloidoidea</taxon>
        <taxon>Steinernematidae</taxon>
        <taxon>Steinernema</taxon>
    </lineage>
</organism>